<comment type="caution">
    <text evidence="2">The sequence shown here is derived from an EMBL/GenBank/DDBJ whole genome shotgun (WGS) entry which is preliminary data.</text>
</comment>
<evidence type="ECO:0000256" key="1">
    <source>
        <dbReference type="SAM" id="Coils"/>
    </source>
</evidence>
<proteinExistence type="predicted"/>
<evidence type="ECO:0000313" key="3">
    <source>
        <dbReference type="Proteomes" id="UP000531962"/>
    </source>
</evidence>
<sequence length="218" mass="24021">MESNIKGLVAAGHEMASELKAECGAVDMRSVAKLISDLATQLEVQLVRANALAEDQQKAIESIKQADSAVKLAHEKFSVLAAENAGLKAFKTAVYQQMGVGCDAPEFSITVGLSNLRRFADTLHAIEREFFTKELPDEEHEGETFNECPLSWGMSVEQYVSEFRKCLAEVRAQGLEMFAQKCNSKSEQSFASDIRDNWKLLGEHATDFAAELRKGGNQ</sequence>
<organism evidence="2 3">
    <name type="scientific">Escherichia coli</name>
    <dbReference type="NCBI Taxonomy" id="562"/>
    <lineage>
        <taxon>Bacteria</taxon>
        <taxon>Pseudomonadati</taxon>
        <taxon>Pseudomonadota</taxon>
        <taxon>Gammaproteobacteria</taxon>
        <taxon>Enterobacterales</taxon>
        <taxon>Enterobacteriaceae</taxon>
        <taxon>Escherichia</taxon>
    </lineage>
</organism>
<feature type="coiled-coil region" evidence="1">
    <location>
        <begin position="39"/>
        <end position="66"/>
    </location>
</feature>
<keyword evidence="1" id="KW-0175">Coiled coil</keyword>
<name>A0A8S7KZI5_ECOLX</name>
<protein>
    <submittedName>
        <fullName evidence="2">Eae-like domain protein</fullName>
    </submittedName>
</protein>
<dbReference type="Proteomes" id="UP000531962">
    <property type="component" value="Unassembled WGS sequence"/>
</dbReference>
<gene>
    <name evidence="2" type="ORF">FZU14_02060</name>
</gene>
<dbReference type="AlphaFoldDB" id="A0A8S7KZI5"/>
<evidence type="ECO:0000313" key="2">
    <source>
        <dbReference type="EMBL" id="EFD6883026.1"/>
    </source>
</evidence>
<reference evidence="2 3" key="1">
    <citation type="submission" date="2019-08" db="EMBL/GenBank/DDBJ databases">
        <authorList>
            <consortium name="NARMS: The National Antimicrobial Resistance Monitoring System"/>
        </authorList>
    </citation>
    <scope>NUCLEOTIDE SEQUENCE [LARGE SCALE GENOMIC DNA]</scope>
    <source>
        <strain evidence="2 3">19MD07CB01-EC</strain>
    </source>
</reference>
<dbReference type="EMBL" id="AASKVF010000002">
    <property type="protein sequence ID" value="EFD6883026.1"/>
    <property type="molecule type" value="Genomic_DNA"/>
</dbReference>
<accession>A0A8S7KZI5</accession>
<dbReference type="RefSeq" id="WP_139552774.1">
    <property type="nucleotide sequence ID" value="NZ_JBCOUJ010000003.1"/>
</dbReference>